<dbReference type="STRING" id="1109443.G4TFP9"/>
<keyword evidence="1" id="KW-0479">Metal-binding</keyword>
<dbReference type="Proteomes" id="UP000007148">
    <property type="component" value="Unassembled WGS sequence"/>
</dbReference>
<evidence type="ECO:0000256" key="4">
    <source>
        <dbReference type="ARBA" id="ARBA00023125"/>
    </source>
</evidence>
<organism evidence="9 10">
    <name type="scientific">Serendipita indica (strain DSM 11827)</name>
    <name type="common">Root endophyte fungus</name>
    <name type="synonym">Piriformospora indica</name>
    <dbReference type="NCBI Taxonomy" id="1109443"/>
    <lineage>
        <taxon>Eukaryota</taxon>
        <taxon>Fungi</taxon>
        <taxon>Dikarya</taxon>
        <taxon>Basidiomycota</taxon>
        <taxon>Agaricomycotina</taxon>
        <taxon>Agaricomycetes</taxon>
        <taxon>Sebacinales</taxon>
        <taxon>Serendipitaceae</taxon>
        <taxon>Serendipita</taxon>
    </lineage>
</organism>
<feature type="compositionally biased region" description="Low complexity" evidence="7">
    <location>
        <begin position="102"/>
        <end position="114"/>
    </location>
</feature>
<proteinExistence type="predicted"/>
<gene>
    <name evidence="9" type="ORF">PIIN_04092</name>
</gene>
<keyword evidence="4" id="KW-0238">DNA-binding</keyword>
<dbReference type="HOGENOM" id="CLU_1040357_0_0_1"/>
<feature type="region of interest" description="Disordered" evidence="7">
    <location>
        <begin position="59"/>
        <end position="81"/>
    </location>
</feature>
<dbReference type="SUPFAM" id="SSF57701">
    <property type="entry name" value="Zn2/Cys6 DNA-binding domain"/>
    <property type="match status" value="1"/>
</dbReference>
<evidence type="ECO:0000256" key="2">
    <source>
        <dbReference type="ARBA" id="ARBA00022833"/>
    </source>
</evidence>
<accession>G4TFP9</accession>
<comment type="caution">
    <text evidence="9">The sequence shown here is derived from an EMBL/GenBank/DDBJ whole genome shotgun (WGS) entry which is preliminary data.</text>
</comment>
<evidence type="ECO:0000256" key="7">
    <source>
        <dbReference type="SAM" id="MobiDB-lite"/>
    </source>
</evidence>
<dbReference type="GO" id="GO:0003677">
    <property type="term" value="F:DNA binding"/>
    <property type="evidence" value="ECO:0007669"/>
    <property type="project" value="UniProtKB-KW"/>
</dbReference>
<dbReference type="InterPro" id="IPR036864">
    <property type="entry name" value="Zn2-C6_fun-type_DNA-bd_sf"/>
</dbReference>
<dbReference type="GO" id="GO:0008270">
    <property type="term" value="F:zinc ion binding"/>
    <property type="evidence" value="ECO:0007669"/>
    <property type="project" value="InterPro"/>
</dbReference>
<dbReference type="Gene3D" id="4.10.240.10">
    <property type="entry name" value="Zn(2)-C6 fungal-type DNA-binding domain"/>
    <property type="match status" value="1"/>
</dbReference>
<keyword evidence="2" id="KW-0862">Zinc</keyword>
<keyword evidence="3" id="KW-0805">Transcription regulation</keyword>
<dbReference type="OrthoDB" id="5419315at2759"/>
<protein>
    <recommendedName>
        <fullName evidence="8">Zn(2)-C6 fungal-type domain-containing protein</fullName>
    </recommendedName>
</protein>
<reference evidence="9 10" key="1">
    <citation type="journal article" date="2011" name="PLoS Pathog.">
        <title>Endophytic Life Strategies Decoded by Genome and Transcriptome Analyses of the Mutualistic Root Symbiont Piriformospora indica.</title>
        <authorList>
            <person name="Zuccaro A."/>
            <person name="Lahrmann U."/>
            <person name="Guldener U."/>
            <person name="Langen G."/>
            <person name="Pfiffi S."/>
            <person name="Biedenkopf D."/>
            <person name="Wong P."/>
            <person name="Samans B."/>
            <person name="Grimm C."/>
            <person name="Basiewicz M."/>
            <person name="Murat C."/>
            <person name="Martin F."/>
            <person name="Kogel K.H."/>
        </authorList>
    </citation>
    <scope>NUCLEOTIDE SEQUENCE [LARGE SCALE GENOMIC DNA]</scope>
    <source>
        <strain evidence="9 10">DSM 11827</strain>
    </source>
</reference>
<feature type="compositionally biased region" description="Basic residues" evidence="7">
    <location>
        <begin position="229"/>
        <end position="239"/>
    </location>
</feature>
<dbReference type="InterPro" id="IPR052360">
    <property type="entry name" value="Transcr_Regulatory_Proteins"/>
</dbReference>
<keyword evidence="10" id="KW-1185">Reference proteome</keyword>
<keyword evidence="6" id="KW-0539">Nucleus</keyword>
<feature type="compositionally biased region" description="Polar residues" evidence="7">
    <location>
        <begin position="118"/>
        <end position="128"/>
    </location>
</feature>
<sequence>MDGRGTNQKETVLFAPVRIFKLRLTGGCPRCRSIARGGRALFALPPRRLDLQSKTLIPAINDTNNPSRSSTATPMDASSLAPPQLLDYLDPALKSLDEHHLSSASNSPSRPMSPVHSAASTPPLANQTSAMTSYATPYSLSNSGYAAQAAPFPRRAEHSFPQYQMHNQAQMHNPYVYGSPQHPQPPPPPAAQRSRGPPLPTASIVHPIQTDLSSTSGPDTPLSGAAGAARKRPKYTRSKKGCLTCRSKKIKCDERKPICTRCEHGHRE</sequence>
<dbReference type="PROSITE" id="PS50048">
    <property type="entry name" value="ZN2_CY6_FUNGAL_2"/>
    <property type="match status" value="1"/>
</dbReference>
<feature type="domain" description="Zn(2)-C6 fungal-type" evidence="8">
    <location>
        <begin position="241"/>
        <end position="262"/>
    </location>
</feature>
<dbReference type="EMBL" id="CAFZ01000073">
    <property type="protein sequence ID" value="CCA70153.1"/>
    <property type="molecule type" value="Genomic_DNA"/>
</dbReference>
<dbReference type="PANTHER" id="PTHR36206:SF12">
    <property type="entry name" value="ASPERCRYPTIN BIOSYNTHESIS CLUSTER-SPECIFIC TRANSCRIPTION REGULATOR ATNN-RELATED"/>
    <property type="match status" value="1"/>
</dbReference>
<evidence type="ECO:0000313" key="9">
    <source>
        <dbReference type="EMBL" id="CCA70153.1"/>
    </source>
</evidence>
<dbReference type="InParanoid" id="G4TFP9"/>
<evidence type="ECO:0000313" key="10">
    <source>
        <dbReference type="Proteomes" id="UP000007148"/>
    </source>
</evidence>
<dbReference type="InterPro" id="IPR001138">
    <property type="entry name" value="Zn2Cys6_DnaBD"/>
</dbReference>
<dbReference type="eggNOG" id="ENOG502QW5G">
    <property type="taxonomic scope" value="Eukaryota"/>
</dbReference>
<evidence type="ECO:0000256" key="5">
    <source>
        <dbReference type="ARBA" id="ARBA00023163"/>
    </source>
</evidence>
<dbReference type="CDD" id="cd00067">
    <property type="entry name" value="GAL4"/>
    <property type="match status" value="1"/>
</dbReference>
<name>G4TFP9_SERID</name>
<feature type="region of interest" description="Disordered" evidence="7">
    <location>
        <begin position="99"/>
        <end position="128"/>
    </location>
</feature>
<dbReference type="Pfam" id="PF00172">
    <property type="entry name" value="Zn_clus"/>
    <property type="match status" value="1"/>
</dbReference>
<evidence type="ECO:0000256" key="1">
    <source>
        <dbReference type="ARBA" id="ARBA00022723"/>
    </source>
</evidence>
<feature type="region of interest" description="Disordered" evidence="7">
    <location>
        <begin position="173"/>
        <end position="239"/>
    </location>
</feature>
<dbReference type="GO" id="GO:0000981">
    <property type="term" value="F:DNA-binding transcription factor activity, RNA polymerase II-specific"/>
    <property type="evidence" value="ECO:0007669"/>
    <property type="project" value="InterPro"/>
</dbReference>
<feature type="compositionally biased region" description="Polar residues" evidence="7">
    <location>
        <begin position="61"/>
        <end position="73"/>
    </location>
</feature>
<evidence type="ECO:0000259" key="8">
    <source>
        <dbReference type="PROSITE" id="PS50048"/>
    </source>
</evidence>
<dbReference type="PANTHER" id="PTHR36206">
    <property type="entry name" value="ASPERCRYPTIN BIOSYNTHESIS CLUSTER-SPECIFIC TRANSCRIPTION REGULATOR ATNN-RELATED"/>
    <property type="match status" value="1"/>
</dbReference>
<evidence type="ECO:0000256" key="3">
    <source>
        <dbReference type="ARBA" id="ARBA00023015"/>
    </source>
</evidence>
<dbReference type="AlphaFoldDB" id="G4TFP9"/>
<evidence type="ECO:0000256" key="6">
    <source>
        <dbReference type="ARBA" id="ARBA00023242"/>
    </source>
</evidence>
<feature type="non-terminal residue" evidence="9">
    <location>
        <position position="268"/>
    </location>
</feature>
<keyword evidence="5" id="KW-0804">Transcription</keyword>